<protein>
    <submittedName>
        <fullName evidence="2">Uncharacterized protein</fullName>
    </submittedName>
</protein>
<feature type="compositionally biased region" description="Basic residues" evidence="1">
    <location>
        <begin position="144"/>
        <end position="153"/>
    </location>
</feature>
<evidence type="ECO:0000256" key="1">
    <source>
        <dbReference type="SAM" id="MobiDB-lite"/>
    </source>
</evidence>
<accession>A0A8J2NP31</accession>
<feature type="compositionally biased region" description="Polar residues" evidence="1">
    <location>
        <begin position="214"/>
        <end position="227"/>
    </location>
</feature>
<dbReference type="OrthoDB" id="10667237at2759"/>
<sequence>METSVSPLFMKIENNKHPQKKKHTPSPVGAVLEDEDEEEEELLKLYDQEKKQSHNKNKKKMLRRRSSLSAEIEGSFDSSKGYQNNFDNTHPSDKFMTRKDFKMLTPHQNVHSSMSLLSMATNNAITVVPSRNSRMEPNVFDTRNHKRHRRRRSTTPEPVNSRNGTESSLQSVLSKIDHRIKNKFGDWTNMDDDVNFEYRNFGRHRDNRRGASEGPSSNGISTHTDIPNGSVSLPPLFKGYHAVLKSSKGKLLDKSQRIALSKDNNDPNSILSEAKRTLTQMGRTGRSSE</sequence>
<dbReference type="Proteomes" id="UP000708208">
    <property type="component" value="Unassembled WGS sequence"/>
</dbReference>
<feature type="compositionally biased region" description="Polar residues" evidence="1">
    <location>
        <begin position="266"/>
        <end position="289"/>
    </location>
</feature>
<feature type="compositionally biased region" description="Polar residues" evidence="1">
    <location>
        <begin position="76"/>
        <end position="89"/>
    </location>
</feature>
<comment type="caution">
    <text evidence="2">The sequence shown here is derived from an EMBL/GenBank/DDBJ whole genome shotgun (WGS) entry which is preliminary data.</text>
</comment>
<organism evidence="2 3">
    <name type="scientific">Allacma fusca</name>
    <dbReference type="NCBI Taxonomy" id="39272"/>
    <lineage>
        <taxon>Eukaryota</taxon>
        <taxon>Metazoa</taxon>
        <taxon>Ecdysozoa</taxon>
        <taxon>Arthropoda</taxon>
        <taxon>Hexapoda</taxon>
        <taxon>Collembola</taxon>
        <taxon>Symphypleona</taxon>
        <taxon>Sminthuridae</taxon>
        <taxon>Allacma</taxon>
    </lineage>
</organism>
<feature type="region of interest" description="Disordered" evidence="1">
    <location>
        <begin position="47"/>
        <end position="91"/>
    </location>
</feature>
<dbReference type="EMBL" id="CAJVCH010041053">
    <property type="protein sequence ID" value="CAG7716763.1"/>
    <property type="molecule type" value="Genomic_DNA"/>
</dbReference>
<evidence type="ECO:0000313" key="3">
    <source>
        <dbReference type="Proteomes" id="UP000708208"/>
    </source>
</evidence>
<feature type="region of interest" description="Disordered" evidence="1">
    <location>
        <begin position="258"/>
        <end position="289"/>
    </location>
</feature>
<dbReference type="AlphaFoldDB" id="A0A8J2NP31"/>
<reference evidence="2" key="1">
    <citation type="submission" date="2021-06" db="EMBL/GenBank/DDBJ databases">
        <authorList>
            <person name="Hodson N. C."/>
            <person name="Mongue J. A."/>
            <person name="Jaron S. K."/>
        </authorList>
    </citation>
    <scope>NUCLEOTIDE SEQUENCE</scope>
</reference>
<keyword evidence="3" id="KW-1185">Reference proteome</keyword>
<feature type="compositionally biased region" description="Polar residues" evidence="1">
    <location>
        <begin position="155"/>
        <end position="171"/>
    </location>
</feature>
<name>A0A8J2NP31_9HEXA</name>
<feature type="region of interest" description="Disordered" evidence="1">
    <location>
        <begin position="204"/>
        <end position="227"/>
    </location>
</feature>
<gene>
    <name evidence="2" type="ORF">AFUS01_LOCUS6253</name>
</gene>
<evidence type="ECO:0000313" key="2">
    <source>
        <dbReference type="EMBL" id="CAG7716763.1"/>
    </source>
</evidence>
<feature type="region of interest" description="Disordered" evidence="1">
    <location>
        <begin position="135"/>
        <end position="171"/>
    </location>
</feature>
<proteinExistence type="predicted"/>
<feature type="compositionally biased region" description="Basic residues" evidence="1">
    <location>
        <begin position="53"/>
        <end position="66"/>
    </location>
</feature>
<feature type="region of interest" description="Disordered" evidence="1">
    <location>
        <begin position="1"/>
        <end position="35"/>
    </location>
</feature>